<dbReference type="EMBL" id="CP014327">
    <property type="protein sequence ID" value="AML53018.1"/>
    <property type="molecule type" value="Genomic_DNA"/>
</dbReference>
<dbReference type="GO" id="GO:0003677">
    <property type="term" value="F:DNA binding"/>
    <property type="evidence" value="ECO:0007669"/>
    <property type="project" value="InterPro"/>
</dbReference>
<dbReference type="Proteomes" id="UP000070371">
    <property type="component" value="Chromosome"/>
</dbReference>
<organism evidence="2 3">
    <name type="scientific">Falsihalocynthiibacter arcticus</name>
    <dbReference type="NCBI Taxonomy" id="1579316"/>
    <lineage>
        <taxon>Bacteria</taxon>
        <taxon>Pseudomonadati</taxon>
        <taxon>Pseudomonadota</taxon>
        <taxon>Alphaproteobacteria</taxon>
        <taxon>Rhodobacterales</taxon>
        <taxon>Roseobacteraceae</taxon>
        <taxon>Falsihalocynthiibacter</taxon>
    </lineage>
</organism>
<evidence type="ECO:0000313" key="2">
    <source>
        <dbReference type="EMBL" id="AML53018.1"/>
    </source>
</evidence>
<dbReference type="Gene3D" id="1.10.443.10">
    <property type="entry name" value="Intergrase catalytic core"/>
    <property type="match status" value="1"/>
</dbReference>
<protein>
    <recommendedName>
        <fullName evidence="4">Tyr recombinase domain-containing protein</fullName>
    </recommendedName>
</protein>
<dbReference type="InterPro" id="IPR011010">
    <property type="entry name" value="DNA_brk_join_enz"/>
</dbReference>
<dbReference type="GO" id="GO:0006310">
    <property type="term" value="P:DNA recombination"/>
    <property type="evidence" value="ECO:0007669"/>
    <property type="project" value="UniProtKB-KW"/>
</dbReference>
<dbReference type="InterPro" id="IPR013762">
    <property type="entry name" value="Integrase-like_cat_sf"/>
</dbReference>
<dbReference type="STRING" id="1579316.RC74_18710"/>
<evidence type="ECO:0008006" key="4">
    <source>
        <dbReference type="Google" id="ProtNLM"/>
    </source>
</evidence>
<sequence>MLELVALRRQEGEPRLFPELERGKTKETYSELFTKEFTKYRQKNNVYWRGLDFHALRTTVHHQLMDNGVPGYAKRRLLGHEALDEGEKSYAQHGISISTLFTAVCGLSYDLSGIRSPFEGQQLNELENVVSVNGLRVIK</sequence>
<evidence type="ECO:0000256" key="1">
    <source>
        <dbReference type="ARBA" id="ARBA00023172"/>
    </source>
</evidence>
<keyword evidence="3" id="KW-1185">Reference proteome</keyword>
<dbReference type="SUPFAM" id="SSF56349">
    <property type="entry name" value="DNA breaking-rejoining enzymes"/>
    <property type="match status" value="1"/>
</dbReference>
<proteinExistence type="predicted"/>
<keyword evidence="1" id="KW-0233">DNA recombination</keyword>
<dbReference type="AlphaFoldDB" id="A0A126V3X4"/>
<dbReference type="KEGG" id="hat:RC74_18710"/>
<accession>A0A126V3X4</accession>
<name>A0A126V3X4_9RHOB</name>
<dbReference type="GO" id="GO:0015074">
    <property type="term" value="P:DNA integration"/>
    <property type="evidence" value="ECO:0007669"/>
    <property type="project" value="InterPro"/>
</dbReference>
<reference evidence="2 3" key="1">
    <citation type="submission" date="2016-02" db="EMBL/GenBank/DDBJ databases">
        <title>Complete genome sequence of Halocynthiibacter arcticus PAMC 20958t from arctic marine sediment.</title>
        <authorList>
            <person name="Lee Y.M."/>
            <person name="Baek K."/>
            <person name="Lee H.K."/>
            <person name="Shin S.C."/>
        </authorList>
    </citation>
    <scope>NUCLEOTIDE SEQUENCE [LARGE SCALE GENOMIC DNA]</scope>
    <source>
        <strain evidence="2">PAMC 20958</strain>
    </source>
</reference>
<evidence type="ECO:0000313" key="3">
    <source>
        <dbReference type="Proteomes" id="UP000070371"/>
    </source>
</evidence>
<gene>
    <name evidence="2" type="ORF">RC74_18710</name>
</gene>